<proteinExistence type="predicted"/>
<dbReference type="Proteomes" id="UP000284706">
    <property type="component" value="Unassembled WGS sequence"/>
</dbReference>
<sequence>MTEKAAMQEIVNQWKERTFQEYQIPFGEAMQSLGHNDAHIRYVEARPCQGSSKWIMSDLATGQVAVFTYAALWAWGSDLHTGNYVPDNETAPAGLPDSRIQRHVNYRCEFSYCLDTSEDSSLYDLILKAESYIQEIEGFNRGKRPRKAFQDGNREEQRGKFIMTSKVFARKSPLNKKVTYAVHDWLLKALEDENPSKNIPNPERPRYLDYTNGMKLVDLADTNTPYFKRGDVVWFSFKLGFSVSGDSWSSELVPIEFVRVVEAPETVETRTDYASYPSVDTSMELHAGTIVSPMNSTPQYESYSPPDSDDRL</sequence>
<gene>
    <name evidence="2" type="ORF">CVT26_004091</name>
</gene>
<accession>A0A409W286</accession>
<feature type="compositionally biased region" description="Polar residues" evidence="1">
    <location>
        <begin position="292"/>
        <end position="302"/>
    </location>
</feature>
<evidence type="ECO:0000256" key="1">
    <source>
        <dbReference type="SAM" id="MobiDB-lite"/>
    </source>
</evidence>
<dbReference type="InParanoid" id="A0A409W286"/>
<dbReference type="STRING" id="231916.A0A409W286"/>
<keyword evidence="3" id="KW-1185">Reference proteome</keyword>
<evidence type="ECO:0000313" key="3">
    <source>
        <dbReference type="Proteomes" id="UP000284706"/>
    </source>
</evidence>
<reference evidence="2 3" key="1">
    <citation type="journal article" date="2018" name="Evol. Lett.">
        <title>Horizontal gene cluster transfer increased hallucinogenic mushroom diversity.</title>
        <authorList>
            <person name="Reynolds H.T."/>
            <person name="Vijayakumar V."/>
            <person name="Gluck-Thaler E."/>
            <person name="Korotkin H.B."/>
            <person name="Matheny P.B."/>
            <person name="Slot J.C."/>
        </authorList>
    </citation>
    <scope>NUCLEOTIDE SEQUENCE [LARGE SCALE GENOMIC DNA]</scope>
    <source>
        <strain evidence="2 3">SRW20</strain>
    </source>
</reference>
<evidence type="ECO:0000313" key="2">
    <source>
        <dbReference type="EMBL" id="PPQ72617.1"/>
    </source>
</evidence>
<comment type="caution">
    <text evidence="2">The sequence shown here is derived from an EMBL/GenBank/DDBJ whole genome shotgun (WGS) entry which is preliminary data.</text>
</comment>
<dbReference type="EMBL" id="NHYE01005448">
    <property type="protein sequence ID" value="PPQ72617.1"/>
    <property type="molecule type" value="Genomic_DNA"/>
</dbReference>
<dbReference type="AlphaFoldDB" id="A0A409W286"/>
<dbReference type="OrthoDB" id="3034725at2759"/>
<name>A0A409W286_9AGAR</name>
<organism evidence="2 3">
    <name type="scientific">Gymnopilus dilepis</name>
    <dbReference type="NCBI Taxonomy" id="231916"/>
    <lineage>
        <taxon>Eukaryota</taxon>
        <taxon>Fungi</taxon>
        <taxon>Dikarya</taxon>
        <taxon>Basidiomycota</taxon>
        <taxon>Agaricomycotina</taxon>
        <taxon>Agaricomycetes</taxon>
        <taxon>Agaricomycetidae</taxon>
        <taxon>Agaricales</taxon>
        <taxon>Agaricineae</taxon>
        <taxon>Hymenogastraceae</taxon>
        <taxon>Gymnopilus</taxon>
    </lineage>
</organism>
<feature type="region of interest" description="Disordered" evidence="1">
    <location>
        <begin position="291"/>
        <end position="312"/>
    </location>
</feature>
<protein>
    <submittedName>
        <fullName evidence="2">Uncharacterized protein</fullName>
    </submittedName>
</protein>